<proteinExistence type="predicted"/>
<evidence type="ECO:0000256" key="1">
    <source>
        <dbReference type="SAM" id="MobiDB-lite"/>
    </source>
</evidence>
<accession>A0A1H9WYI4</accession>
<name>A0A1H9WYI4_9ACTN</name>
<feature type="signal peptide" evidence="2">
    <location>
        <begin position="1"/>
        <end position="28"/>
    </location>
</feature>
<sequence>MNRRLITTVVMALVLVLGMVFVVAQCQADDDGCSDNSLGTTTMQTVAFSPSTHGGKSTVKHDGKSKPGKHRSGSGGIFIFHDDCD</sequence>
<evidence type="ECO:0000313" key="4">
    <source>
        <dbReference type="Proteomes" id="UP000182841"/>
    </source>
</evidence>
<gene>
    <name evidence="3" type="ORF">SAMN05421870_12514</name>
</gene>
<feature type="chain" id="PRO_5010285775" evidence="2">
    <location>
        <begin position="29"/>
        <end position="85"/>
    </location>
</feature>
<organism evidence="3 4">
    <name type="scientific">Streptomyces qinglanensis</name>
    <dbReference type="NCBI Taxonomy" id="943816"/>
    <lineage>
        <taxon>Bacteria</taxon>
        <taxon>Bacillati</taxon>
        <taxon>Actinomycetota</taxon>
        <taxon>Actinomycetes</taxon>
        <taxon>Kitasatosporales</taxon>
        <taxon>Streptomycetaceae</taxon>
        <taxon>Streptomyces</taxon>
    </lineage>
</organism>
<dbReference type="AlphaFoldDB" id="A0A1H9WYI4"/>
<feature type="region of interest" description="Disordered" evidence="1">
    <location>
        <begin position="47"/>
        <end position="85"/>
    </location>
</feature>
<protein>
    <submittedName>
        <fullName evidence="3">Uncharacterized protein</fullName>
    </submittedName>
</protein>
<dbReference type="Proteomes" id="UP000182841">
    <property type="component" value="Unassembled WGS sequence"/>
</dbReference>
<keyword evidence="4" id="KW-1185">Reference proteome</keyword>
<evidence type="ECO:0000313" key="3">
    <source>
        <dbReference type="EMBL" id="SES38717.1"/>
    </source>
</evidence>
<dbReference type="EMBL" id="FOGO01000025">
    <property type="protein sequence ID" value="SES38717.1"/>
    <property type="molecule type" value="Genomic_DNA"/>
</dbReference>
<keyword evidence="2" id="KW-0732">Signal</keyword>
<reference evidence="4" key="1">
    <citation type="submission" date="2016-10" db="EMBL/GenBank/DDBJ databases">
        <authorList>
            <person name="Varghese N."/>
            <person name="Submissions S."/>
        </authorList>
    </citation>
    <scope>NUCLEOTIDE SEQUENCE [LARGE SCALE GENOMIC DNA]</scope>
    <source>
        <strain evidence="4">CGMCC 4.6825</strain>
    </source>
</reference>
<dbReference type="RefSeq" id="WP_075003660.1">
    <property type="nucleotide sequence ID" value="NZ_FOGO01000025.1"/>
</dbReference>
<evidence type="ECO:0000256" key="2">
    <source>
        <dbReference type="SAM" id="SignalP"/>
    </source>
</evidence>